<dbReference type="Proteomes" id="UP000304951">
    <property type="component" value="Unassembled WGS sequence"/>
</dbReference>
<dbReference type="AlphaFoldDB" id="A0A4S8SZU7"/>
<evidence type="ECO:0000313" key="1">
    <source>
        <dbReference type="EMBL" id="THV76917.1"/>
    </source>
</evidence>
<protein>
    <submittedName>
        <fullName evidence="1">Uncharacterized protein</fullName>
    </submittedName>
</protein>
<name>A0A4S8SZU7_AURPU</name>
<gene>
    <name evidence="1" type="ORF">D6D28_00762</name>
</gene>
<evidence type="ECO:0000313" key="2">
    <source>
        <dbReference type="Proteomes" id="UP000304951"/>
    </source>
</evidence>
<sequence>MLHCIYYYLWVINVHSSLFSSVAVRPLIHAGLSCSYNCLVIDIFYTYLIEENLCIRLIADKLYLHLSKGTIHLHCVEILQICLVEETLNNGLVEEIIDDRLVEEIFYDCLIEELTSDRLVEEVSSNRLVKAVLSYRLTEDNLETRLVKDSYSRLFPEPDATSSSQIQAPFEVTHTGYHDPGQDHTLYPEYFFTKVSDPVTNTTTGCLFYHVYVPHNRWPSIWTYCQDPTFAIKMAYYSWDRPSWGLEFRHQYQEDGQKCDDESSDDCTTVHAFVSVDSNTPGFTSNGGGFSNTDYYKGPA</sequence>
<comment type="caution">
    <text evidence="1">The sequence shown here is derived from an EMBL/GenBank/DDBJ whole genome shotgun (WGS) entry which is preliminary data.</text>
</comment>
<organism evidence="1 2">
    <name type="scientific">Aureobasidium pullulans</name>
    <name type="common">Black yeast</name>
    <name type="synonym">Pullularia pullulans</name>
    <dbReference type="NCBI Taxonomy" id="5580"/>
    <lineage>
        <taxon>Eukaryota</taxon>
        <taxon>Fungi</taxon>
        <taxon>Dikarya</taxon>
        <taxon>Ascomycota</taxon>
        <taxon>Pezizomycotina</taxon>
        <taxon>Dothideomycetes</taxon>
        <taxon>Dothideomycetidae</taxon>
        <taxon>Dothideales</taxon>
        <taxon>Saccotheciaceae</taxon>
        <taxon>Aureobasidium</taxon>
    </lineage>
</organism>
<dbReference type="EMBL" id="QZAF01000012">
    <property type="protein sequence ID" value="THV76917.1"/>
    <property type="molecule type" value="Genomic_DNA"/>
</dbReference>
<proteinExistence type="predicted"/>
<reference evidence="1 2" key="1">
    <citation type="submission" date="2018-10" db="EMBL/GenBank/DDBJ databases">
        <title>Fifty Aureobasidium pullulans genomes reveal a recombining polyextremotolerant generalist.</title>
        <authorList>
            <person name="Gostincar C."/>
            <person name="Turk M."/>
            <person name="Zajc J."/>
            <person name="Gunde-Cimerman N."/>
        </authorList>
    </citation>
    <scope>NUCLEOTIDE SEQUENCE [LARGE SCALE GENOMIC DNA]</scope>
    <source>
        <strain evidence="1 2">EXF-11900</strain>
    </source>
</reference>
<accession>A0A4S8SZU7</accession>